<dbReference type="AlphaFoldDB" id="A0A9P6WSR9"/>
<dbReference type="EMBL" id="JAANQT010010939">
    <property type="protein sequence ID" value="KAG1274717.1"/>
    <property type="molecule type" value="Genomic_DNA"/>
</dbReference>
<dbReference type="Proteomes" id="UP000716291">
    <property type="component" value="Unassembled WGS sequence"/>
</dbReference>
<gene>
    <name evidence="1" type="ORF">G6F64_015059</name>
</gene>
<evidence type="ECO:0000313" key="1">
    <source>
        <dbReference type="EMBL" id="KAG1274717.1"/>
    </source>
</evidence>
<name>A0A9P6WSR9_RHIOR</name>
<keyword evidence="2" id="KW-1185">Reference proteome</keyword>
<reference evidence="1" key="1">
    <citation type="journal article" date="2020" name="Microb. Genom.">
        <title>Genetic diversity of clinical and environmental Mucorales isolates obtained from an investigation of mucormycosis cases among solid organ transplant recipients.</title>
        <authorList>
            <person name="Nguyen M.H."/>
            <person name="Kaul D."/>
            <person name="Muto C."/>
            <person name="Cheng S.J."/>
            <person name="Richter R.A."/>
            <person name="Bruno V.M."/>
            <person name="Liu G."/>
            <person name="Beyhan S."/>
            <person name="Sundermann A.J."/>
            <person name="Mounaud S."/>
            <person name="Pasculle A.W."/>
            <person name="Nierman W.C."/>
            <person name="Driscoll E."/>
            <person name="Cumbie R."/>
            <person name="Clancy C.J."/>
            <person name="Dupont C.L."/>
        </authorList>
    </citation>
    <scope>NUCLEOTIDE SEQUENCE</scope>
    <source>
        <strain evidence="1">GL11</strain>
    </source>
</reference>
<protein>
    <submittedName>
        <fullName evidence="1">Uncharacterized protein</fullName>
    </submittedName>
</protein>
<comment type="caution">
    <text evidence="1">The sequence shown here is derived from an EMBL/GenBank/DDBJ whole genome shotgun (WGS) entry which is preliminary data.</text>
</comment>
<sequence>MFVLFADGRLEGGFFIGRPFPAARFDAIALDRGQHACSLFAAHHRDAGVGPHEQHAGRIRAAAHAVVAGTERAADDHGELGHLGAGHGHHQLGPVLGDAALFVLAADHEAAR</sequence>
<organism evidence="1 2">
    <name type="scientific">Rhizopus oryzae</name>
    <name type="common">Mucormycosis agent</name>
    <name type="synonym">Rhizopus arrhizus var. delemar</name>
    <dbReference type="NCBI Taxonomy" id="64495"/>
    <lineage>
        <taxon>Eukaryota</taxon>
        <taxon>Fungi</taxon>
        <taxon>Fungi incertae sedis</taxon>
        <taxon>Mucoromycota</taxon>
        <taxon>Mucoromycotina</taxon>
        <taxon>Mucoromycetes</taxon>
        <taxon>Mucorales</taxon>
        <taxon>Mucorineae</taxon>
        <taxon>Rhizopodaceae</taxon>
        <taxon>Rhizopus</taxon>
    </lineage>
</organism>
<evidence type="ECO:0000313" key="2">
    <source>
        <dbReference type="Proteomes" id="UP000716291"/>
    </source>
</evidence>
<accession>A0A9P6WSR9</accession>
<proteinExistence type="predicted"/>